<sequence>MKGDGQIQQAGDGQEKPLIEYPTVYTFKVMGRQAPDFVEYVRSLFRLLMGTEISPDSIREQPSSKGTYVSVSVSVYLLSEEHRRSIYTRLRQEQRVVYYL</sequence>
<dbReference type="RefSeq" id="WP_395805659.1">
    <property type="nucleotide sequence ID" value="NZ_CP043494.1"/>
</dbReference>
<dbReference type="Gene3D" id="3.30.70.260">
    <property type="match status" value="1"/>
</dbReference>
<evidence type="ECO:0000313" key="3">
    <source>
        <dbReference type="Proteomes" id="UP001611383"/>
    </source>
</evidence>
<dbReference type="EMBL" id="CP043494">
    <property type="protein sequence ID" value="WNG48311.1"/>
    <property type="molecule type" value="Genomic_DNA"/>
</dbReference>
<gene>
    <name evidence="2" type="ORF">F0U60_32400</name>
</gene>
<evidence type="ECO:0000256" key="1">
    <source>
        <dbReference type="ARBA" id="ARBA00008460"/>
    </source>
</evidence>
<organism evidence="2 3">
    <name type="scientific">Archangium minus</name>
    <dbReference type="NCBI Taxonomy" id="83450"/>
    <lineage>
        <taxon>Bacteria</taxon>
        <taxon>Pseudomonadati</taxon>
        <taxon>Myxococcota</taxon>
        <taxon>Myxococcia</taxon>
        <taxon>Myxococcales</taxon>
        <taxon>Cystobacterineae</taxon>
        <taxon>Archangiaceae</taxon>
        <taxon>Archangium</taxon>
    </lineage>
</organism>
<dbReference type="Proteomes" id="UP001611383">
    <property type="component" value="Chromosome"/>
</dbReference>
<name>A0ABY9WYU1_9BACT</name>
<dbReference type="Pfam" id="PF04359">
    <property type="entry name" value="DUF493"/>
    <property type="match status" value="1"/>
</dbReference>
<dbReference type="SUPFAM" id="SSF117991">
    <property type="entry name" value="YbeD/HP0495-like"/>
    <property type="match status" value="1"/>
</dbReference>
<accession>A0ABY9WYU1</accession>
<dbReference type="PANTHER" id="PTHR38036:SF1">
    <property type="entry name" value="UPF0250 PROTEIN YBED"/>
    <property type="match status" value="1"/>
</dbReference>
<comment type="similarity">
    <text evidence="1">Belongs to the UPF0250 family.</text>
</comment>
<evidence type="ECO:0000313" key="2">
    <source>
        <dbReference type="EMBL" id="WNG48311.1"/>
    </source>
</evidence>
<keyword evidence="3" id="KW-1185">Reference proteome</keyword>
<proteinExistence type="inferred from homology"/>
<protein>
    <submittedName>
        <fullName evidence="2">DUF493 domain-containing protein</fullName>
    </submittedName>
</protein>
<reference evidence="2 3" key="1">
    <citation type="submission" date="2019-08" db="EMBL/GenBank/DDBJ databases">
        <title>Archangium and Cystobacter genomes.</title>
        <authorList>
            <person name="Chen I.-C.K."/>
            <person name="Wielgoss S."/>
        </authorList>
    </citation>
    <scope>NUCLEOTIDE SEQUENCE [LARGE SCALE GENOMIC DNA]</scope>
    <source>
        <strain evidence="2 3">Cbm 6</strain>
    </source>
</reference>
<dbReference type="InterPro" id="IPR007454">
    <property type="entry name" value="UPF0250_YbeD-like"/>
</dbReference>
<dbReference type="InterPro" id="IPR027471">
    <property type="entry name" value="YbeD-like_sf"/>
</dbReference>
<dbReference type="PANTHER" id="PTHR38036">
    <property type="entry name" value="UPF0250 PROTEIN YBED"/>
    <property type="match status" value="1"/>
</dbReference>